<dbReference type="PRINTS" id="PR00455">
    <property type="entry name" value="HTHTETR"/>
</dbReference>
<accession>A0A1G7C523</accession>
<sequence>MAFERPNSEQVDTGDSSETGLRGRKKARRRQEILDAAGHLFAVNGFDATTLADIAQETGVSPPTVSNYFGSKENILSALIFEGAERERTNHMNLPRETGQPFAEVLGAFLIDLTAKTMQIAGKRVWRYAEAANIRRPQSEFERQFTNSDQELRKLIGTFMSDYDMVLRNGTAPNPDVLSRLFYDTWTMRYFSYIKNDAMTFDAHRAEVMQAIAALVALVFDDGFAATSPLKRTKEAR</sequence>
<dbReference type="EMBL" id="FMZV01000017">
    <property type="protein sequence ID" value="SDE34408.1"/>
    <property type="molecule type" value="Genomic_DNA"/>
</dbReference>
<protein>
    <submittedName>
        <fullName evidence="7">Transcriptional regulator, TetR family</fullName>
    </submittedName>
</protein>
<evidence type="ECO:0000256" key="1">
    <source>
        <dbReference type="ARBA" id="ARBA00023015"/>
    </source>
</evidence>
<dbReference type="PROSITE" id="PS01081">
    <property type="entry name" value="HTH_TETR_1"/>
    <property type="match status" value="1"/>
</dbReference>
<dbReference type="InterPro" id="IPR009057">
    <property type="entry name" value="Homeodomain-like_sf"/>
</dbReference>
<evidence type="ECO:0000256" key="3">
    <source>
        <dbReference type="ARBA" id="ARBA00023163"/>
    </source>
</evidence>
<keyword evidence="1" id="KW-0805">Transcription regulation</keyword>
<dbReference type="PROSITE" id="PS50977">
    <property type="entry name" value="HTH_TETR_2"/>
    <property type="match status" value="1"/>
</dbReference>
<evidence type="ECO:0000313" key="8">
    <source>
        <dbReference type="Proteomes" id="UP000199628"/>
    </source>
</evidence>
<evidence type="ECO:0000313" key="7">
    <source>
        <dbReference type="EMBL" id="SDE34408.1"/>
    </source>
</evidence>
<feature type="DNA-binding region" description="H-T-H motif" evidence="4">
    <location>
        <begin position="50"/>
        <end position="69"/>
    </location>
</feature>
<proteinExistence type="predicted"/>
<evidence type="ECO:0000256" key="5">
    <source>
        <dbReference type="SAM" id="MobiDB-lite"/>
    </source>
</evidence>
<keyword evidence="3" id="KW-0804">Transcription</keyword>
<gene>
    <name evidence="7" type="ORF">SAMN04488239_11796</name>
</gene>
<dbReference type="InterPro" id="IPR023772">
    <property type="entry name" value="DNA-bd_HTH_TetR-type_CS"/>
</dbReference>
<dbReference type="AlphaFoldDB" id="A0A1G7C523"/>
<feature type="compositionally biased region" description="Polar residues" evidence="5">
    <location>
        <begin position="8"/>
        <end position="19"/>
    </location>
</feature>
<feature type="domain" description="HTH tetR-type" evidence="6">
    <location>
        <begin position="27"/>
        <end position="87"/>
    </location>
</feature>
<dbReference type="RefSeq" id="WP_093036011.1">
    <property type="nucleotide sequence ID" value="NZ_FMZV01000017.1"/>
</dbReference>
<dbReference type="GO" id="GO:0000976">
    <property type="term" value="F:transcription cis-regulatory region binding"/>
    <property type="evidence" value="ECO:0007669"/>
    <property type="project" value="TreeGrafter"/>
</dbReference>
<keyword evidence="8" id="KW-1185">Reference proteome</keyword>
<evidence type="ECO:0000256" key="2">
    <source>
        <dbReference type="ARBA" id="ARBA00023125"/>
    </source>
</evidence>
<dbReference type="Proteomes" id="UP000199628">
    <property type="component" value="Unassembled WGS sequence"/>
</dbReference>
<dbReference type="PANTHER" id="PTHR30055">
    <property type="entry name" value="HTH-TYPE TRANSCRIPTIONAL REGULATOR RUTR"/>
    <property type="match status" value="1"/>
</dbReference>
<organism evidence="7 8">
    <name type="scientific">Ruegeria marina</name>
    <dbReference type="NCBI Taxonomy" id="639004"/>
    <lineage>
        <taxon>Bacteria</taxon>
        <taxon>Pseudomonadati</taxon>
        <taxon>Pseudomonadota</taxon>
        <taxon>Alphaproteobacteria</taxon>
        <taxon>Rhodobacterales</taxon>
        <taxon>Roseobacteraceae</taxon>
        <taxon>Ruegeria</taxon>
    </lineage>
</organism>
<dbReference type="GO" id="GO:0003700">
    <property type="term" value="F:DNA-binding transcription factor activity"/>
    <property type="evidence" value="ECO:0007669"/>
    <property type="project" value="TreeGrafter"/>
</dbReference>
<dbReference type="InterPro" id="IPR001647">
    <property type="entry name" value="HTH_TetR"/>
</dbReference>
<dbReference type="Gene3D" id="1.10.357.10">
    <property type="entry name" value="Tetracycline Repressor, domain 2"/>
    <property type="match status" value="1"/>
</dbReference>
<dbReference type="InterPro" id="IPR050109">
    <property type="entry name" value="HTH-type_TetR-like_transc_reg"/>
</dbReference>
<dbReference type="PANTHER" id="PTHR30055:SF234">
    <property type="entry name" value="HTH-TYPE TRANSCRIPTIONAL REGULATOR BETI"/>
    <property type="match status" value="1"/>
</dbReference>
<name>A0A1G7C523_9RHOB</name>
<dbReference type="SUPFAM" id="SSF46689">
    <property type="entry name" value="Homeodomain-like"/>
    <property type="match status" value="1"/>
</dbReference>
<dbReference type="STRING" id="639004.SAMN04488239_11796"/>
<reference evidence="8" key="1">
    <citation type="submission" date="2016-10" db="EMBL/GenBank/DDBJ databases">
        <authorList>
            <person name="Varghese N."/>
            <person name="Submissions S."/>
        </authorList>
    </citation>
    <scope>NUCLEOTIDE SEQUENCE [LARGE SCALE GENOMIC DNA]</scope>
    <source>
        <strain evidence="8">CGMCC 1.9108</strain>
    </source>
</reference>
<evidence type="ECO:0000259" key="6">
    <source>
        <dbReference type="PROSITE" id="PS50977"/>
    </source>
</evidence>
<feature type="region of interest" description="Disordered" evidence="5">
    <location>
        <begin position="1"/>
        <end position="27"/>
    </location>
</feature>
<dbReference type="Pfam" id="PF00440">
    <property type="entry name" value="TetR_N"/>
    <property type="match status" value="1"/>
</dbReference>
<keyword evidence="2 4" id="KW-0238">DNA-binding</keyword>
<evidence type="ECO:0000256" key="4">
    <source>
        <dbReference type="PROSITE-ProRule" id="PRU00335"/>
    </source>
</evidence>
<dbReference type="OrthoDB" id="7185252at2"/>